<sequence length="89" mass="9619">MLRSSGYSIGAAIFCMVASNLIGRLGNIKYCTFSTAGTAHLEAGVCWPELGMSSCFCRPHTCDLQPNLRQRHLRLRLGSTRGATTADPT</sequence>
<evidence type="ECO:0000313" key="3">
    <source>
        <dbReference type="Proteomes" id="UP001219518"/>
    </source>
</evidence>
<gene>
    <name evidence="1" type="ORF">KUF71_014546</name>
    <name evidence="2" type="ORF">KUF71_016322</name>
</gene>
<protein>
    <submittedName>
        <fullName evidence="1">Transcriptional activator protein Pur-alpha</fullName>
    </submittedName>
</protein>
<evidence type="ECO:0000313" key="1">
    <source>
        <dbReference type="EMBL" id="KAK3926297.1"/>
    </source>
</evidence>
<dbReference type="EMBL" id="JAHWGI010001306">
    <property type="protein sequence ID" value="KAK3928040.1"/>
    <property type="molecule type" value="Genomic_DNA"/>
</dbReference>
<evidence type="ECO:0000313" key="2">
    <source>
        <dbReference type="EMBL" id="KAK3928040.1"/>
    </source>
</evidence>
<keyword evidence="3" id="KW-1185">Reference proteome</keyword>
<dbReference type="AlphaFoldDB" id="A0AAE1HRV2"/>
<comment type="caution">
    <text evidence="1">The sequence shown here is derived from an EMBL/GenBank/DDBJ whole genome shotgun (WGS) entry which is preliminary data.</text>
</comment>
<reference evidence="1" key="1">
    <citation type="submission" date="2021-07" db="EMBL/GenBank/DDBJ databases">
        <authorList>
            <person name="Catto M.A."/>
            <person name="Jacobson A."/>
            <person name="Kennedy G."/>
            <person name="Labadie P."/>
            <person name="Hunt B.G."/>
            <person name="Srinivasan R."/>
        </authorList>
    </citation>
    <scope>NUCLEOTIDE SEQUENCE</scope>
    <source>
        <strain evidence="1">PL_HMW_Pooled</strain>
        <tissue evidence="1">Head</tissue>
    </source>
</reference>
<organism evidence="1 3">
    <name type="scientific">Frankliniella fusca</name>
    <dbReference type="NCBI Taxonomy" id="407009"/>
    <lineage>
        <taxon>Eukaryota</taxon>
        <taxon>Metazoa</taxon>
        <taxon>Ecdysozoa</taxon>
        <taxon>Arthropoda</taxon>
        <taxon>Hexapoda</taxon>
        <taxon>Insecta</taxon>
        <taxon>Pterygota</taxon>
        <taxon>Neoptera</taxon>
        <taxon>Paraneoptera</taxon>
        <taxon>Thysanoptera</taxon>
        <taxon>Terebrantia</taxon>
        <taxon>Thripoidea</taxon>
        <taxon>Thripidae</taxon>
        <taxon>Frankliniella</taxon>
    </lineage>
</organism>
<name>A0AAE1HRV2_9NEOP</name>
<dbReference type="Proteomes" id="UP001219518">
    <property type="component" value="Unassembled WGS sequence"/>
</dbReference>
<dbReference type="EMBL" id="JAHWGI010001244">
    <property type="protein sequence ID" value="KAK3926297.1"/>
    <property type="molecule type" value="Genomic_DNA"/>
</dbReference>
<accession>A0AAE1HRV2</accession>
<proteinExistence type="predicted"/>
<reference evidence="1" key="2">
    <citation type="journal article" date="2023" name="BMC Genomics">
        <title>Pest status, molecular evolution, and epigenetic factors derived from the genome assembly of Frankliniella fusca, a thysanopteran phytovirus vector.</title>
        <authorList>
            <person name="Catto M.A."/>
            <person name="Labadie P.E."/>
            <person name="Jacobson A.L."/>
            <person name="Kennedy G.G."/>
            <person name="Srinivasan R."/>
            <person name="Hunt B.G."/>
        </authorList>
    </citation>
    <scope>NUCLEOTIDE SEQUENCE</scope>
    <source>
        <strain evidence="1">PL_HMW_Pooled</strain>
    </source>
</reference>